<protein>
    <submittedName>
        <fullName evidence="1">Tail fiber protein</fullName>
    </submittedName>
</protein>
<proteinExistence type="predicted"/>
<dbReference type="EMBL" id="MG251390">
    <property type="protein sequence ID" value="AUE22281.1"/>
    <property type="molecule type" value="Genomic_DNA"/>
</dbReference>
<evidence type="ECO:0000313" key="1">
    <source>
        <dbReference type="EMBL" id="AUE22281.1"/>
    </source>
</evidence>
<gene>
    <name evidence="1" type="ORF">vec3_55</name>
</gene>
<accession>A0A2H4YDP3</accession>
<keyword evidence="2" id="KW-1185">Reference proteome</keyword>
<sequence length="567" mass="62351">MLQRLGSKLVSSKVSHYGVSRVLSDKLDEIVTPLDINSGNSLVQAMAASGNRFSVFNSTDTFKITVGDGGDYSTLYEAIEGACKMRPTYKEGKSYCEISLKRGFILREQLEFTGGFDLSWIKITSEDEVVYADTSSFTKKVRHYYEYKYLFLFTEGTKSPIFSILIQENRDDSDVCAFMITRFAELNFWPGSGARKFYVGVDSQFGCWIKGYHTGSAPDKTAVDKYQPPGYFLCDFSDSRYNAIMAYSSYVHLPCSKFDRSGNSFNQPSVTCIYNTVAHFQGSSAKDCYIGWNIRYGAHVNMRDHQTTNCTYRGLTCIHGVFVDARRHDVEGTDIPTSGKVLNPEEQNGFYGCLTGVQVDGATIVDLAGNDMRNCGTTIKCDNGAVVSAKGLDVSGAKTMVFQCQGGSTVACPRLWADNIKQLCVLRYDSKVTSRWATITTHTKFEQLSRFCDADMSSHLTLSDSKIDGDIAFFAGNSSTISISGSSTVKVRAFRSFTGSKVTLSGITYNPEYAKAVSPEELQFRISQGGIIAMNPITISDGSVPILSKPRNTLSDAGIIFSAVGNI</sequence>
<name>A0A2H4YDP3_9CAUD</name>
<dbReference type="Proteomes" id="UP000241298">
    <property type="component" value="Segment"/>
</dbReference>
<evidence type="ECO:0000313" key="2">
    <source>
        <dbReference type="Proteomes" id="UP000241298"/>
    </source>
</evidence>
<reference evidence="1 2" key="1">
    <citation type="submission" date="2017-10" db="EMBL/GenBank/DDBJ databases">
        <title>Complete genome sequence of Escherichia coli bacteriophage vB_EcoP_VEc3.</title>
        <authorList>
            <person name="Volozhantsev N.V."/>
            <person name="Verevkin V.V."/>
            <person name="Krasilnikova V.M."/>
            <person name="Denisenko E.A."/>
            <person name="Myakinina V.P."/>
            <person name="Kislichkina A.A."/>
            <person name="Bogun A.G."/>
        </authorList>
    </citation>
    <scope>NUCLEOTIDE SEQUENCE [LARGE SCALE GENOMIC DNA]</scope>
</reference>
<organism evidence="1 2">
    <name type="scientific">Escherichia phage VEc3</name>
    <dbReference type="NCBI Taxonomy" id="2783801"/>
    <lineage>
        <taxon>Viruses</taxon>
        <taxon>Duplodnaviria</taxon>
        <taxon>Heunggongvirae</taxon>
        <taxon>Uroviricota</taxon>
        <taxon>Caudoviricetes</taxon>
        <taxon>Autographivirales</taxon>
        <taxon>Autosignataviridae</taxon>
        <taxon>Molineuxvirinae</taxon>
        <taxon>Vectrevirus</taxon>
        <taxon>Vectrevirus VEc3</taxon>
    </lineage>
</organism>